<evidence type="ECO:0000256" key="15">
    <source>
        <dbReference type="ARBA" id="ARBA00023239"/>
    </source>
</evidence>
<comment type="caution">
    <text evidence="19">The sequence shown here is derived from an EMBL/GenBank/DDBJ whole genome shotgun (WGS) entry which is preliminary data.</text>
</comment>
<name>A0ABV3JY87_STRON</name>
<dbReference type="NCBIfam" id="NF006687">
    <property type="entry name" value="PRK09234.1"/>
    <property type="match status" value="1"/>
</dbReference>
<evidence type="ECO:0000256" key="10">
    <source>
        <dbReference type="ARBA" id="ARBA00022679"/>
    </source>
</evidence>
<evidence type="ECO:0000256" key="6">
    <source>
        <dbReference type="ARBA" id="ARBA00012126"/>
    </source>
</evidence>
<dbReference type="InterPro" id="IPR007197">
    <property type="entry name" value="rSAM"/>
</dbReference>
<dbReference type="NCBIfam" id="NF005609">
    <property type="entry name" value="PRK07360.1"/>
    <property type="match status" value="1"/>
</dbReference>
<evidence type="ECO:0000256" key="13">
    <source>
        <dbReference type="ARBA" id="ARBA00023004"/>
    </source>
</evidence>
<dbReference type="SFLD" id="SFLDF00293">
    <property type="entry name" value="((2_3_4_5-tetrahydroxypentyl)a"/>
    <property type="match status" value="1"/>
</dbReference>
<evidence type="ECO:0000256" key="11">
    <source>
        <dbReference type="ARBA" id="ARBA00022691"/>
    </source>
</evidence>
<dbReference type="EMBL" id="JBFAUK010000010">
    <property type="protein sequence ID" value="MEV5507845.1"/>
    <property type="molecule type" value="Genomic_DNA"/>
</dbReference>
<dbReference type="InterPro" id="IPR058240">
    <property type="entry name" value="rSAM_sf"/>
</dbReference>
<keyword evidence="14" id="KW-0411">Iron-sulfur</keyword>
<dbReference type="PANTHER" id="PTHR43076">
    <property type="entry name" value="FO SYNTHASE (COFH)"/>
    <property type="match status" value="1"/>
</dbReference>
<dbReference type="InterPro" id="IPR034405">
    <property type="entry name" value="F420"/>
</dbReference>
<comment type="pathway">
    <text evidence="3">Cofactor biosynthesis; coenzyme F0 biosynthesis.</text>
</comment>
<organism evidence="19 20">
    <name type="scientific">Streptomyces orinoci</name>
    <name type="common">Streptoverticillium orinoci</name>
    <dbReference type="NCBI Taxonomy" id="67339"/>
    <lineage>
        <taxon>Bacteria</taxon>
        <taxon>Bacillati</taxon>
        <taxon>Actinomycetota</taxon>
        <taxon>Actinomycetes</taxon>
        <taxon>Kitasatosporales</taxon>
        <taxon>Streptomycetaceae</taxon>
        <taxon>Streptomyces</taxon>
    </lineage>
</organism>
<dbReference type="SUPFAM" id="SSF102114">
    <property type="entry name" value="Radical SAM enzymes"/>
    <property type="match status" value="2"/>
</dbReference>
<dbReference type="InterPro" id="IPR019940">
    <property type="entry name" value="CofH_family"/>
</dbReference>
<dbReference type="EC" id="2.5.1.147" evidence="7"/>
<evidence type="ECO:0000259" key="18">
    <source>
        <dbReference type="PROSITE" id="PS51918"/>
    </source>
</evidence>
<evidence type="ECO:0000256" key="1">
    <source>
        <dbReference type="ARBA" id="ARBA00001966"/>
    </source>
</evidence>
<dbReference type="Proteomes" id="UP001552594">
    <property type="component" value="Unassembled WGS sequence"/>
</dbReference>
<dbReference type="CDD" id="cd01335">
    <property type="entry name" value="Radical_SAM"/>
    <property type="match status" value="2"/>
</dbReference>
<dbReference type="NCBIfam" id="TIGR00423">
    <property type="entry name" value="CofH family radical SAM protein"/>
    <property type="match status" value="1"/>
</dbReference>
<dbReference type="SFLD" id="SFLDG01064">
    <property type="entry name" value="F420__menaquinone_cofactor_bio"/>
    <property type="match status" value="2"/>
</dbReference>
<evidence type="ECO:0000313" key="19">
    <source>
        <dbReference type="EMBL" id="MEV5507845.1"/>
    </source>
</evidence>
<evidence type="ECO:0000256" key="12">
    <source>
        <dbReference type="ARBA" id="ARBA00022723"/>
    </source>
</evidence>
<dbReference type="RefSeq" id="WP_109281622.1">
    <property type="nucleotide sequence ID" value="NZ_JBFAUK010000010.1"/>
</dbReference>
<comment type="function">
    <text evidence="2">Catalyzes the radical-mediated synthesis of 7,8-didemethyl-8-hydroxy-5-deazariboflavin (FO) from 5-amino-6-(D-ribitylamino)uracil and L-tyrosine.</text>
</comment>
<comment type="similarity">
    <text evidence="5">In the N-terminal section; belongs to the radical SAM superfamily. CofG family.</text>
</comment>
<comment type="catalytic activity">
    <reaction evidence="17">
        <text>5-amino-5-(4-hydroxybenzyl)-6-(D-ribitylimino)-5,6-dihydrouracil + S-adenosyl-L-methionine = 7,8-didemethyl-8-hydroxy-5-deazariboflavin + 5'-deoxyadenosine + L-methionine + NH4(+) + H(+)</text>
        <dbReference type="Rhea" id="RHEA:55204"/>
        <dbReference type="ChEBI" id="CHEBI:15378"/>
        <dbReference type="ChEBI" id="CHEBI:17319"/>
        <dbReference type="ChEBI" id="CHEBI:28938"/>
        <dbReference type="ChEBI" id="CHEBI:57844"/>
        <dbReference type="ChEBI" id="CHEBI:59789"/>
        <dbReference type="ChEBI" id="CHEBI:59904"/>
        <dbReference type="ChEBI" id="CHEBI:85936"/>
        <dbReference type="EC" id="4.3.1.32"/>
    </reaction>
</comment>
<keyword evidence="12" id="KW-0479">Metal-binding</keyword>
<dbReference type="GO" id="GO:0044689">
    <property type="term" value="F:7,8-didemethyl-8-hydroxy-5-deazariboflavin synthase activity"/>
    <property type="evidence" value="ECO:0007669"/>
    <property type="project" value="UniProtKB-EC"/>
</dbReference>
<dbReference type="Pfam" id="PF19288">
    <property type="entry name" value="CofH_C"/>
    <property type="match status" value="1"/>
</dbReference>
<evidence type="ECO:0000256" key="3">
    <source>
        <dbReference type="ARBA" id="ARBA00004712"/>
    </source>
</evidence>
<dbReference type="SFLD" id="SFLDG01388">
    <property type="entry name" value="7_8-didemethyl-8-hydroxy-5-dea"/>
    <property type="match status" value="2"/>
</dbReference>
<dbReference type="InterPro" id="IPR006638">
    <property type="entry name" value="Elp3/MiaA/NifB-like_rSAM"/>
</dbReference>
<evidence type="ECO:0000256" key="8">
    <source>
        <dbReference type="ARBA" id="ARBA00022220"/>
    </source>
</evidence>
<keyword evidence="15 19" id="KW-0456">Lyase</keyword>
<evidence type="ECO:0000256" key="16">
    <source>
        <dbReference type="ARBA" id="ARBA00048468"/>
    </source>
</evidence>
<dbReference type="SFLD" id="SFLDF00294">
    <property type="entry name" value="7_8-didemethyl-8-hydroxy-5-dea"/>
    <property type="match status" value="1"/>
</dbReference>
<dbReference type="NCBIfam" id="TIGR03550">
    <property type="entry name" value="F420_cofG"/>
    <property type="match status" value="1"/>
</dbReference>
<keyword evidence="9" id="KW-0004">4Fe-4S</keyword>
<reference evidence="19 20" key="1">
    <citation type="submission" date="2024-06" db="EMBL/GenBank/DDBJ databases">
        <title>The Natural Products Discovery Center: Release of the First 8490 Sequenced Strains for Exploring Actinobacteria Biosynthetic Diversity.</title>
        <authorList>
            <person name="Kalkreuter E."/>
            <person name="Kautsar S.A."/>
            <person name="Yang D."/>
            <person name="Bader C.D."/>
            <person name="Teijaro C.N."/>
            <person name="Fluegel L."/>
            <person name="Davis C.M."/>
            <person name="Simpson J.R."/>
            <person name="Lauterbach L."/>
            <person name="Steele A.D."/>
            <person name="Gui C."/>
            <person name="Meng S."/>
            <person name="Li G."/>
            <person name="Viehrig K."/>
            <person name="Ye F."/>
            <person name="Su P."/>
            <person name="Kiefer A.F."/>
            <person name="Nichols A."/>
            <person name="Cepeda A.J."/>
            <person name="Yan W."/>
            <person name="Fan B."/>
            <person name="Jiang Y."/>
            <person name="Adhikari A."/>
            <person name="Zheng C.-J."/>
            <person name="Schuster L."/>
            <person name="Cowan T.M."/>
            <person name="Smanski M.J."/>
            <person name="Chevrette M.G."/>
            <person name="De Carvalho L.P.S."/>
            <person name="Shen B."/>
        </authorList>
    </citation>
    <scope>NUCLEOTIDE SEQUENCE [LARGE SCALE GENOMIC DNA]</scope>
    <source>
        <strain evidence="19 20">NPDC052347</strain>
    </source>
</reference>
<evidence type="ECO:0000256" key="2">
    <source>
        <dbReference type="ARBA" id="ARBA00003692"/>
    </source>
</evidence>
<feature type="domain" description="Radical SAM core" evidence="18">
    <location>
        <begin position="71"/>
        <end position="323"/>
    </location>
</feature>
<evidence type="ECO:0000256" key="4">
    <source>
        <dbReference type="ARBA" id="ARBA00010051"/>
    </source>
</evidence>
<dbReference type="HAMAP" id="MF_01612">
    <property type="entry name" value="FO_synth_sub2"/>
    <property type="match status" value="1"/>
</dbReference>
<dbReference type="PANTHER" id="PTHR43076:SF1">
    <property type="entry name" value="LIPOYL SYNTHASE 2"/>
    <property type="match status" value="1"/>
</dbReference>
<dbReference type="SFLD" id="SFLDS00029">
    <property type="entry name" value="Radical_SAM"/>
    <property type="match status" value="2"/>
</dbReference>
<comment type="catalytic activity">
    <reaction evidence="16">
        <text>5-amino-6-(D-ribitylamino)uracil + L-tyrosine + S-adenosyl-L-methionine = 5-amino-5-(4-hydroxybenzyl)-6-(D-ribitylimino)-5,6-dihydrouracil + 2-iminoacetate + 5'-deoxyadenosine + L-methionine + H(+)</text>
        <dbReference type="Rhea" id="RHEA:55200"/>
        <dbReference type="ChEBI" id="CHEBI:15378"/>
        <dbReference type="ChEBI" id="CHEBI:15934"/>
        <dbReference type="ChEBI" id="CHEBI:17319"/>
        <dbReference type="ChEBI" id="CHEBI:57844"/>
        <dbReference type="ChEBI" id="CHEBI:58315"/>
        <dbReference type="ChEBI" id="CHEBI:59789"/>
        <dbReference type="ChEBI" id="CHEBI:77846"/>
        <dbReference type="ChEBI" id="CHEBI:85936"/>
        <dbReference type="EC" id="2.5.1.147"/>
    </reaction>
</comment>
<dbReference type="PROSITE" id="PS51918">
    <property type="entry name" value="RADICAL_SAM"/>
    <property type="match status" value="2"/>
</dbReference>
<dbReference type="SMART" id="SM00729">
    <property type="entry name" value="Elp3"/>
    <property type="match status" value="2"/>
</dbReference>
<feature type="domain" description="Radical SAM core" evidence="18">
    <location>
        <begin position="530"/>
        <end position="765"/>
    </location>
</feature>
<keyword evidence="11" id="KW-0949">S-adenosyl-L-methionine</keyword>
<dbReference type="InterPro" id="IPR013785">
    <property type="entry name" value="Aldolase_TIM"/>
</dbReference>
<dbReference type="Pfam" id="PF04055">
    <property type="entry name" value="Radical_SAM"/>
    <property type="match status" value="2"/>
</dbReference>
<sequence length="865" mass="94082">MTWSSQRPEATAPTANAMRRALKRARDGVALDVAEAAVLLQARGDDLTDLCASAARVRDAGLEAAGRPGVITYSRSVFIPLTRLCRDKCHYCTFATVPGKLRRAGHGMFMSPDEVLAIARRGAELGCKEALITLGDRPEDRWPEAREWLEAAGYDDTIAYVRAMAIRILEETGLLPHLNPGAMSWTDFQRLKPVAPSMGMMLETTAERLWSEPGGPHYGSPDKEPAVRLRVLEDAGRSSVPFTSGLLIGIGETAEERAESLFALRRVSRAYHGIQEVIMQNFRAKPDTAMRGMPDAELDELVATVAVARHILGPSACIQAPPNLVDGEYGRLIGAGIDDWGGVSPVTPDHVNPERPWPQIEKLAEHSAAAGFVLRERLAVYPEFVRRGEPWLDPRLLPHVTALADPATGLAREDAEVRGLPWQEPEEVFTASGRTELHRTIDSEGRTADRRADFDEVYGDWEALREAAAPGMAPERIDGDVRSALSQAADDPTRLTDAQALALLHADGPALDALCGIADELRRAVVGEDVTYIVTRNINFTNVCYTGCRFCAFAQRRTDADAYTLSLSQVADRAQQAWEVGAVEVCMQGGIHPDLPGTAYFDIARAVKERVPGMHVHAFSPMEVVNGATRTGLSLEEWLAAAKEAGLDSIPGTAAEILDDEVRWVLTKGKLPAATWVEVIKTAHRLGIRSSSTMMYGHVDQPRHWLGHLRTLAEIQRETGGFTEFVTLPFVHTNAPVYLAGIARPGPTMRDNRAVTAMARLLLHPHITNIQTSWVKLGAEGAAEMLRSGANDLGGTLMEETISRMAGSSYGSYRSIRDLEAIAEAAGRPARPRTTGYGPVPAERLEAALASDGRLPKLLPVVEAP</sequence>
<comment type="cofactor">
    <cofactor evidence="1">
        <name>[4Fe-4S] cluster</name>
        <dbReference type="ChEBI" id="CHEBI:49883"/>
    </cofactor>
</comment>
<gene>
    <name evidence="19" type="ORF">AB0L16_15410</name>
</gene>
<evidence type="ECO:0000256" key="17">
    <source>
        <dbReference type="ARBA" id="ARBA00048974"/>
    </source>
</evidence>
<evidence type="ECO:0000313" key="20">
    <source>
        <dbReference type="Proteomes" id="UP001552594"/>
    </source>
</evidence>
<evidence type="ECO:0000256" key="7">
    <source>
        <dbReference type="ARBA" id="ARBA00012289"/>
    </source>
</evidence>
<dbReference type="InterPro" id="IPR045567">
    <property type="entry name" value="CofH/MnqC-like_C"/>
</dbReference>
<dbReference type="EC" id="4.3.1.32" evidence="6"/>
<dbReference type="GO" id="GO:0141093">
    <property type="term" value="F:5-amino-6-(D-ribitylamino)uracil--L-tyrosine 4-hydroxyphenyl transferase activity"/>
    <property type="evidence" value="ECO:0007669"/>
    <property type="project" value="UniProtKB-EC"/>
</dbReference>
<dbReference type="SFLD" id="SFLDG01389">
    <property type="entry name" value="menaquinone_synthsis_involved"/>
    <property type="match status" value="1"/>
</dbReference>
<evidence type="ECO:0000256" key="14">
    <source>
        <dbReference type="ARBA" id="ARBA00023014"/>
    </source>
</evidence>
<proteinExistence type="inferred from homology"/>
<evidence type="ECO:0000256" key="9">
    <source>
        <dbReference type="ARBA" id="ARBA00022485"/>
    </source>
</evidence>
<dbReference type="NCBIfam" id="NF004884">
    <property type="entry name" value="PRK06245.1"/>
    <property type="match status" value="1"/>
</dbReference>
<keyword evidence="10 19" id="KW-0808">Transferase</keyword>
<protein>
    <recommendedName>
        <fullName evidence="8">FO synthase</fullName>
        <ecNumber evidence="7">2.5.1.147</ecNumber>
        <ecNumber evidence="6">4.3.1.32</ecNumber>
    </recommendedName>
</protein>
<keyword evidence="13" id="KW-0408">Iron</keyword>
<dbReference type="Gene3D" id="3.20.20.70">
    <property type="entry name" value="Aldolase class I"/>
    <property type="match status" value="2"/>
</dbReference>
<dbReference type="InterPro" id="IPR020050">
    <property type="entry name" value="FO_synthase_su2"/>
</dbReference>
<dbReference type="HAMAP" id="MF_01611">
    <property type="entry name" value="FO_synth_sub1"/>
    <property type="match status" value="1"/>
</dbReference>
<dbReference type="InterPro" id="IPR019939">
    <property type="entry name" value="CofG_family"/>
</dbReference>
<evidence type="ECO:0000256" key="5">
    <source>
        <dbReference type="ARBA" id="ARBA00010826"/>
    </source>
</evidence>
<comment type="similarity">
    <text evidence="4">In the C-terminal section; belongs to the radical SAM superfamily. CofH family.</text>
</comment>
<accession>A0ABV3JY87</accession>
<dbReference type="NCBIfam" id="TIGR03551">
    <property type="entry name" value="F420_cofH"/>
    <property type="match status" value="1"/>
</dbReference>
<keyword evidence="20" id="KW-1185">Reference proteome</keyword>